<name>A0AAD7UNY5_9STRA</name>
<dbReference type="Pfam" id="PF22366">
    <property type="entry name" value="NDH2_C"/>
    <property type="match status" value="1"/>
</dbReference>
<gene>
    <name evidence="9" type="ORF">CTAYLR_002317</name>
</gene>
<dbReference type="Proteomes" id="UP001230188">
    <property type="component" value="Unassembled WGS sequence"/>
</dbReference>
<feature type="domain" description="External alternative NADH-ubiquinone oxidoreductase-like C-terminal" evidence="8">
    <location>
        <begin position="519"/>
        <end position="585"/>
    </location>
</feature>
<dbReference type="InterPro" id="IPR054585">
    <property type="entry name" value="NDH2-like_C"/>
</dbReference>
<evidence type="ECO:0000259" key="7">
    <source>
        <dbReference type="Pfam" id="PF07992"/>
    </source>
</evidence>
<evidence type="ECO:0000256" key="1">
    <source>
        <dbReference type="ARBA" id="ARBA00005272"/>
    </source>
</evidence>
<dbReference type="InterPro" id="IPR023753">
    <property type="entry name" value="FAD/NAD-binding_dom"/>
</dbReference>
<evidence type="ECO:0000313" key="9">
    <source>
        <dbReference type="EMBL" id="KAJ8613436.1"/>
    </source>
</evidence>
<comment type="caution">
    <text evidence="9">The sequence shown here is derived from an EMBL/GenBank/DDBJ whole genome shotgun (WGS) entry which is preliminary data.</text>
</comment>
<keyword evidence="6" id="KW-0732">Signal</keyword>
<dbReference type="PANTHER" id="PTHR43706">
    <property type="entry name" value="NADH DEHYDROGENASE"/>
    <property type="match status" value="1"/>
</dbReference>
<dbReference type="InterPro" id="IPR036188">
    <property type="entry name" value="FAD/NAD-bd_sf"/>
</dbReference>
<dbReference type="Gene3D" id="3.50.50.100">
    <property type="match status" value="1"/>
</dbReference>
<dbReference type="GO" id="GO:0003954">
    <property type="term" value="F:NADH dehydrogenase activity"/>
    <property type="evidence" value="ECO:0007669"/>
    <property type="project" value="InterPro"/>
</dbReference>
<keyword evidence="4" id="KW-0560">Oxidoreductase</keyword>
<feature type="domain" description="FAD/NAD(P)-binding" evidence="7">
    <location>
        <begin position="121"/>
        <end position="468"/>
    </location>
</feature>
<evidence type="ECO:0000313" key="10">
    <source>
        <dbReference type="Proteomes" id="UP001230188"/>
    </source>
</evidence>
<feature type="signal peptide" evidence="6">
    <location>
        <begin position="1"/>
        <end position="20"/>
    </location>
</feature>
<evidence type="ECO:0000256" key="2">
    <source>
        <dbReference type="ARBA" id="ARBA00022630"/>
    </source>
</evidence>
<evidence type="ECO:0000256" key="4">
    <source>
        <dbReference type="ARBA" id="ARBA00023002"/>
    </source>
</evidence>
<organism evidence="9 10">
    <name type="scientific">Chrysophaeum taylorii</name>
    <dbReference type="NCBI Taxonomy" id="2483200"/>
    <lineage>
        <taxon>Eukaryota</taxon>
        <taxon>Sar</taxon>
        <taxon>Stramenopiles</taxon>
        <taxon>Ochrophyta</taxon>
        <taxon>Pelagophyceae</taxon>
        <taxon>Pelagomonadales</taxon>
        <taxon>Pelagomonadaceae</taxon>
        <taxon>Chrysophaeum</taxon>
    </lineage>
</organism>
<keyword evidence="3" id="KW-0274">FAD</keyword>
<accession>A0AAD7UNY5</accession>
<keyword evidence="5" id="KW-0520">NAD</keyword>
<sequence>MDRSVIVALLLGCGVSLVPTTTTTTTRTTTRRRTRFLRCDGRVCALSEEAARNEIERRNVAVETTPEGALLEAEEEEAAAAALEAVTSGELGSAALVVERSLQAVDDISKASTAVHFDRRRIVVLGSGWGAASLVKALGGAARYDDVTVVSPRNYFLFTPMLAGAAVGTVDYRSITEPLRRLNGRVNYLEATALRIDVERRVVECEAVACEGTSCEITDFDVPYDVVACAVGATTNTFGVKGVREHCLFLKQIQDAEALRRAVGNVFERASFPAATETEKRRALSFVVVGAGPTGVEFCSELRDFLNSEATRFYPDLLEYAQVTLLEATTTVLGAFDASLRDVALDELCRERRAPEGERILAVDVRLGAAVREVNQTHVMIGDLHESIPYGLCVWATGNGPVRVVSDSIDEIGTVQKDAQSRCRGRLAVDSHLRVLGTPRGEVFALGDCAAFPPSPLPATAQVAAQQGEYLARLFASGYDLSQPTPSRKGPKLGLGEAFCETTTEGRVLARGFQFLDLGILTYVGDSKALAQLGLGGTDSKFSIKGSGRIAFALWRSVYLAKQMSIRNRLSIGIDWVRNRVFGRDITRF</sequence>
<evidence type="ECO:0000259" key="8">
    <source>
        <dbReference type="Pfam" id="PF22366"/>
    </source>
</evidence>
<dbReference type="SUPFAM" id="SSF51905">
    <property type="entry name" value="FAD/NAD(P)-binding domain"/>
    <property type="match status" value="2"/>
</dbReference>
<dbReference type="InterPro" id="IPR045024">
    <property type="entry name" value="NDH-2"/>
</dbReference>
<keyword evidence="2" id="KW-0285">Flavoprotein</keyword>
<evidence type="ECO:0000256" key="5">
    <source>
        <dbReference type="ARBA" id="ARBA00023027"/>
    </source>
</evidence>
<feature type="chain" id="PRO_5041944205" evidence="6">
    <location>
        <begin position="21"/>
        <end position="589"/>
    </location>
</feature>
<dbReference type="AlphaFoldDB" id="A0AAD7UNY5"/>
<reference evidence="9" key="1">
    <citation type="submission" date="2023-01" db="EMBL/GenBank/DDBJ databases">
        <title>Metagenome sequencing of chrysophaentin producing Chrysophaeum taylorii.</title>
        <authorList>
            <person name="Davison J."/>
            <person name="Bewley C."/>
        </authorList>
    </citation>
    <scope>NUCLEOTIDE SEQUENCE</scope>
    <source>
        <strain evidence="9">NIES-1699</strain>
    </source>
</reference>
<dbReference type="GO" id="GO:0005739">
    <property type="term" value="C:mitochondrion"/>
    <property type="evidence" value="ECO:0007669"/>
    <property type="project" value="TreeGrafter"/>
</dbReference>
<comment type="similarity">
    <text evidence="1">Belongs to the NADH dehydrogenase family.</text>
</comment>
<evidence type="ECO:0000256" key="3">
    <source>
        <dbReference type="ARBA" id="ARBA00022827"/>
    </source>
</evidence>
<dbReference type="PANTHER" id="PTHR43706:SF38">
    <property type="entry name" value="FAD_NAD(P)-BINDING DOMAIN-CONTAINING PROTEIN"/>
    <property type="match status" value="1"/>
</dbReference>
<proteinExistence type="inferred from homology"/>
<dbReference type="Pfam" id="PF07992">
    <property type="entry name" value="Pyr_redox_2"/>
    <property type="match status" value="1"/>
</dbReference>
<evidence type="ECO:0000256" key="6">
    <source>
        <dbReference type="SAM" id="SignalP"/>
    </source>
</evidence>
<dbReference type="EMBL" id="JAQMWT010000029">
    <property type="protein sequence ID" value="KAJ8613436.1"/>
    <property type="molecule type" value="Genomic_DNA"/>
</dbReference>
<keyword evidence="10" id="KW-1185">Reference proteome</keyword>
<protein>
    <submittedName>
        <fullName evidence="9">Uncharacterized protein</fullName>
    </submittedName>
</protein>